<dbReference type="PANTHER" id="PTHR32063:SF30">
    <property type="entry name" value="ACRB_ACRD_ACRF FAMILY PROTEIN"/>
    <property type="match status" value="1"/>
</dbReference>
<feature type="transmembrane region" description="Helical" evidence="2">
    <location>
        <begin position="217"/>
        <end position="243"/>
    </location>
</feature>
<dbReference type="GO" id="GO:0005886">
    <property type="term" value="C:plasma membrane"/>
    <property type="evidence" value="ECO:0007669"/>
    <property type="project" value="TreeGrafter"/>
</dbReference>
<feature type="region of interest" description="Disordered" evidence="1">
    <location>
        <begin position="255"/>
        <end position="274"/>
    </location>
</feature>
<dbReference type="GO" id="GO:0042910">
    <property type="term" value="F:xenobiotic transmembrane transporter activity"/>
    <property type="evidence" value="ECO:0007669"/>
    <property type="project" value="TreeGrafter"/>
</dbReference>
<dbReference type="Gene3D" id="3.30.2090.10">
    <property type="entry name" value="Multidrug efflux transporter AcrB TolC docking domain, DN and DC subdomains"/>
    <property type="match status" value="1"/>
</dbReference>
<keyword evidence="2" id="KW-0472">Membrane</keyword>
<evidence type="ECO:0000313" key="3">
    <source>
        <dbReference type="EMBL" id="NGX97556.1"/>
    </source>
</evidence>
<dbReference type="EMBL" id="JAAMRR010001071">
    <property type="protein sequence ID" value="NGX97556.1"/>
    <property type="molecule type" value="Genomic_DNA"/>
</dbReference>
<keyword evidence="2" id="KW-0812">Transmembrane</keyword>
<dbReference type="InterPro" id="IPR027463">
    <property type="entry name" value="AcrB_DN_DC_subdom"/>
</dbReference>
<organism evidence="3 4">
    <name type="scientific">Candidatus Afipia apatlaquensis</name>
    <dbReference type="NCBI Taxonomy" id="2712852"/>
    <lineage>
        <taxon>Bacteria</taxon>
        <taxon>Pseudomonadati</taxon>
        <taxon>Pseudomonadota</taxon>
        <taxon>Alphaproteobacteria</taxon>
        <taxon>Hyphomicrobiales</taxon>
        <taxon>Nitrobacteraceae</taxon>
        <taxon>Afipia</taxon>
    </lineage>
</organism>
<dbReference type="PANTHER" id="PTHR32063">
    <property type="match status" value="1"/>
</dbReference>
<dbReference type="Pfam" id="PF00873">
    <property type="entry name" value="ACR_tran"/>
    <property type="match status" value="1"/>
</dbReference>
<sequence>IKSPTTGDQVPLSAFVKWTTVPVRPLSISHQGQFPATTISFNLAQGAALGQATDAIQNAVAELGVPPTVNGSFQGTAQAFQQSLGTVPLLIIAALIVVYLILGILYESYIHPLTIISTLPSAGVGALAMLMLFGFDFSLIGLIGIVLLIGIVKKNGIMLVDFAIVAERDEGLSPEDAIRKAALIRFRPIMMTTMAALLGGVPLMLGTGTGSEIRQPLGYAMVGGLVVSQALTLFTTPIVYLYLDKLAHLFSQVGRSKQQPPSPRLPDEVSEAAE</sequence>
<dbReference type="PRINTS" id="PR00702">
    <property type="entry name" value="ACRIFLAVINRP"/>
</dbReference>
<protein>
    <submittedName>
        <fullName evidence="3">Acriflavine resistance protein B</fullName>
    </submittedName>
</protein>
<accession>A0A7C9RL98</accession>
<feature type="transmembrane region" description="Helical" evidence="2">
    <location>
        <begin position="126"/>
        <end position="152"/>
    </location>
</feature>
<dbReference type="SUPFAM" id="SSF82866">
    <property type="entry name" value="Multidrug efflux transporter AcrB transmembrane domain"/>
    <property type="match status" value="1"/>
</dbReference>
<dbReference type="Proteomes" id="UP000480266">
    <property type="component" value="Unassembled WGS sequence"/>
</dbReference>
<feature type="non-terminal residue" evidence="3">
    <location>
        <position position="1"/>
    </location>
</feature>
<feature type="transmembrane region" description="Helical" evidence="2">
    <location>
        <begin position="87"/>
        <end position="106"/>
    </location>
</feature>
<comment type="caution">
    <text evidence="3">The sequence shown here is derived from an EMBL/GenBank/DDBJ whole genome shotgun (WGS) entry which is preliminary data.</text>
</comment>
<proteinExistence type="predicted"/>
<evidence type="ECO:0000256" key="2">
    <source>
        <dbReference type="SAM" id="Phobius"/>
    </source>
</evidence>
<keyword evidence="2" id="KW-1133">Transmembrane helix</keyword>
<dbReference type="AlphaFoldDB" id="A0A7C9RL98"/>
<dbReference type="Gene3D" id="1.20.1640.10">
    <property type="entry name" value="Multidrug efflux transporter AcrB transmembrane domain"/>
    <property type="match status" value="1"/>
</dbReference>
<gene>
    <name evidence="3" type="ORF">G4V63_20825</name>
</gene>
<name>A0A7C9RL98_9BRAD</name>
<keyword evidence="4" id="KW-1185">Reference proteome</keyword>
<evidence type="ECO:0000256" key="1">
    <source>
        <dbReference type="SAM" id="MobiDB-lite"/>
    </source>
</evidence>
<reference evidence="3" key="1">
    <citation type="submission" date="2020-02" db="EMBL/GenBank/DDBJ databases">
        <title>Draft genome sequence of Candidatus Afipia apatlaquensis IBT-C3, a potential strain for decolorization of textile dyes.</title>
        <authorList>
            <person name="Sanchez-Reyes A."/>
            <person name="Breton-Deval L."/>
            <person name="Mangelson H."/>
            <person name="Sanchez-Flores A."/>
        </authorList>
    </citation>
    <scope>NUCLEOTIDE SEQUENCE [LARGE SCALE GENOMIC DNA]</scope>
    <source>
        <strain evidence="3">IBT-C3</strain>
    </source>
</reference>
<evidence type="ECO:0000313" key="4">
    <source>
        <dbReference type="Proteomes" id="UP000480266"/>
    </source>
</evidence>
<dbReference type="InterPro" id="IPR001036">
    <property type="entry name" value="Acrflvin-R"/>
</dbReference>
<dbReference type="Gene3D" id="3.30.70.1440">
    <property type="entry name" value="Multidrug efflux transporter AcrB pore domain"/>
    <property type="match status" value="1"/>
</dbReference>
<feature type="transmembrane region" description="Helical" evidence="2">
    <location>
        <begin position="188"/>
        <end position="205"/>
    </location>
</feature>